<dbReference type="PROSITE" id="PS51208">
    <property type="entry name" value="AUTOTRANSPORTER"/>
    <property type="match status" value="1"/>
</dbReference>
<gene>
    <name evidence="3" type="ORF">HPHPH1_0354</name>
</gene>
<feature type="region of interest" description="Disordered" evidence="1">
    <location>
        <begin position="542"/>
        <end position="562"/>
    </location>
</feature>
<dbReference type="PATRIC" id="fig|992058.3.peg.370"/>
<protein>
    <submittedName>
        <fullName evidence="3">Vacuolating cytotoxin family protein</fullName>
    </submittedName>
</protein>
<dbReference type="EMBL" id="AOTX01000009">
    <property type="protein sequence ID" value="EMR59268.1"/>
    <property type="molecule type" value="Genomic_DNA"/>
</dbReference>
<accession>M7S4X4</accession>
<dbReference type="Proteomes" id="UP000011947">
    <property type="component" value="Unassembled WGS sequence"/>
</dbReference>
<reference evidence="3 4" key="1">
    <citation type="submission" date="2013-02" db="EMBL/GenBank/DDBJ databases">
        <title>Comparitive Sequence Analysis of H. pylori Isolates.</title>
        <authorList>
            <person name="Blanchard T.G."/>
            <person name="Czinn S.J."/>
            <person name="McCracken C.M."/>
            <person name="Abolude K.A."/>
            <person name="Shefchek K.S."/>
            <person name="Maroo A.M."/>
            <person name="Santana-Cruz I.S."/>
            <person name="Tallon L.J."/>
            <person name="Ficke F.W.F."/>
        </authorList>
    </citation>
    <scope>NUCLEOTIDE SEQUENCE [LARGE SCALE GENOMIC DNA]</scope>
    <source>
        <strain evidence="3 4">Hp H-1</strain>
    </source>
</reference>
<evidence type="ECO:0000313" key="3">
    <source>
        <dbReference type="EMBL" id="EMR59268.1"/>
    </source>
</evidence>
<proteinExistence type="predicted"/>
<organism evidence="3 4">
    <name type="scientific">Helicobacter pylori Hp H-1</name>
    <dbReference type="NCBI Taxonomy" id="992058"/>
    <lineage>
        <taxon>Bacteria</taxon>
        <taxon>Pseudomonadati</taxon>
        <taxon>Campylobacterota</taxon>
        <taxon>Epsilonproteobacteria</taxon>
        <taxon>Campylobacterales</taxon>
        <taxon>Helicobacteraceae</taxon>
        <taxon>Helicobacter</taxon>
    </lineage>
</organism>
<evidence type="ECO:0000313" key="4">
    <source>
        <dbReference type="Proteomes" id="UP000011947"/>
    </source>
</evidence>
<dbReference type="RefSeq" id="WP_001922921.1">
    <property type="nucleotide sequence ID" value="NZ_AOTX01000009.1"/>
</dbReference>
<dbReference type="SUPFAM" id="SSF103515">
    <property type="entry name" value="Autotransporter"/>
    <property type="match status" value="1"/>
</dbReference>
<name>M7S4X4_HELPX</name>
<feature type="domain" description="Autotransporter" evidence="2">
    <location>
        <begin position="2655"/>
        <end position="2930"/>
    </location>
</feature>
<evidence type="ECO:0000259" key="2">
    <source>
        <dbReference type="PROSITE" id="PS51208"/>
    </source>
</evidence>
<dbReference type="SMART" id="SM00869">
    <property type="entry name" value="Autotransporter"/>
    <property type="match status" value="1"/>
</dbReference>
<dbReference type="InterPro" id="IPR004311">
    <property type="entry name" value="Vacuolating_cytotoxin_put"/>
</dbReference>
<evidence type="ECO:0000256" key="1">
    <source>
        <dbReference type="SAM" id="MobiDB-lite"/>
    </source>
</evidence>
<dbReference type="InterPro" id="IPR005546">
    <property type="entry name" value="Autotransporte_beta"/>
</dbReference>
<dbReference type="InterPro" id="IPR036709">
    <property type="entry name" value="Autotransporte_beta_dom_sf"/>
</dbReference>
<sequence length="2930" mass="316085">MKQFKKKPKKIKRSQKTILKRPLWLMPLLIGGFASGVYADGTDILRLSWGEKSQKVCVHHPWYALWSCDKWEEKTQQFTGNQLITKTWAGGNAANYYHSQNNQDITANLKNDNGTYFLSSLYNYTGGEYNGGNLDIELGSNATFNLGANSGNSFTSWYPNGHTNVTFSAGTINVNNSVEVGNRVGSGAGTHTGTATLNLNANKVTINSNISAYKTSQVNIGNANSAITIGSVSLSGDTCSSLASVGIGANCSSSGPSYSFKGTTNATNTTFSNANGSFTFEENATFSGAKWNGGAFTFNKGFSATNNTAFNSGSFTFKDTSSFNNATFNNATYTFNNQATFQNSSFNGGTFTFNNQTNPTNSAQHPQILFENSSFSGSAITLKGFVNFQQAFNNSNHQLTIQNASFNNATFNNTGKITINESASFNNTTFNTPVDTNNMTISGGVTLSGKNDLKNGSTLDFGSSKVTLAQGTTFNLTSLGSEKSVTILNSSGGITYNHLLNHAINSLTNALKTNESPSKPQSFAQGLWDMITYNGVTGQLLSENATTPKPANASPSAPTKDSPQVYQVGYKIGDTIYKLQETFSPNSIIIQALESGTYTPPPVINGSKFDLSASNYINSNMPWYDHKYYIPKSQNFTESGTYYLPSVQIWGSYTNSFKQTFSANGSNLVIGYNATWTGNSVSSSDTVSFGDTSGSVLNGHCGPWPYYQCTGTTNGAYSAYHVYITANLRSGNRIGTGGAANLVFNGVDSINIANAAITQHNAGIYSSSMTFSTQNMDNSQNLNGLNSNGKLSVYGTTFTNQAKDGKFIFNAGQAVFENTNFNGGSYQFSGDSLNFSNNTNFNGGSYQFSGDSLNFSNNNQFNSGSFEISAKNASFNNANFNNSASFNFNNSNATTSFVGDFTNAHSNLQIAGNAVFGNPTNSNGSQNNANFNNTGSVNIVGNATFDNVVFNSPTNTSVKGQVTLNNITLKNLNAPLSFGDGTITFNAHSVINIDQAITNGNPITLVSSSKEIEYNNAFSKNLWQLINYQGHGASSEKLVSSAGNGVYDVVYSFNNQTYNFQEVFSPNSISIRRLGVGMVFDYMDMEKSDRLYYQNVLGFMTYMPNSYNNNLGNPNNTIYYYDNSIDFYAGGKTLFTKAEFSQTFTGQNSAIVFGAKNIWMSVSDVPQSNVIIRFGDNKGAGSNDASGHCWNLQCIGFITGHYEAQKIYITGSIESGNRISSGGGASLNFNGLQGILLTNATLYNRTAGTQSSSMNFVSNSANIQAQNSYFIDDTAQNKGNPNFSFNALNLDFSNSSFRGYVGTTQSVFKFNAVNAINFTNSSNLSSGLYQMQAKSVLFDNSNLSVSVGTSSIKANAINLSQNASINASNHSTLELQGDLNLNDTSSLNLNQSAINVSNNATINDYASLIASNGSHLNFNGAVNFNSANITTSLSNSSIVFKGAVSLGGQFNLSNHSSLDFQGSSAITSNTAFNFYDNAFSQSPITFHQALDVKAPLSLGGNLLNPNNSSVLNLKNSQLVFSDQGSLNIANIDLLSDLNGNKNRVYNIIQAGMNSNWYERINFFGMRISDGIYDATSQTYSFTNPLNNALKITESFKDNQLSVTLSQIPGIKNTLYNIGSEIFNYQKVYNNANGVYSYSDDAEGVFYLTSNVKGYYNPNQSYQANGSNNTTKNNNLTSESSIISQTYNAQGNPISALHIYNKGYNFNNIKALGQMALKLYPEIKKILGNDFSLSSLSGLKGDALNQLTKLITPSDWKNINELIDNANNSVVQNFNNGALIIGATKIGQTNTNSAVVFGGLGYQKPCDYTDIVCQKFRGTYLGQLLESSSADLGYIDTTFNAKEIYLTGTLGSGNAWGTGGSASVTFNSQTSLILNQANIVSSQTDGIFSMLGQEGINKVFNQAGLANILGEVAMQSINKAGGLGNLIADTLGSNSVIGGYLTPEQKNQTLSQLLGQNNFDNLMNDSGLNTAIKDLIRQKLGFWTGLVGGLAGLGGIDLQNPEKLIGSMSINDLLSKKGLFNQITGFISANDIGQVISVMLQDIVKPSEALQNDVVALGKQMIGEFLGQDTLNSLESLLQNQQIKSVLDKVLAAKGLGPIYEQGLGDLIPNLGKKGLFAPYGLSQVWQKGDFSFNAQGNVFVQNSTFSNANGGTLSFNAGNSLIFAGNNHIAFTNHSGTLNLLSNQVSNINITTLDASNGLKINAANNNISVSQGNLFINASCTQQSDPITTNTANPCALSAQSANGASSSNASNNAPIALNNNDENLVVTANDFNFSGNIYANGVVDFSKIKGSANVKNLYLYNNAQFQANNLTISNQAVLEKNASFVTNNLNIQGVFNNNATQKIEVLQNLVIASNASLSTGIYGLEVGGALNNLGTIHFNLENSQTPVNPLIQAEGIINLNTAQTPFINVNNSMANNTTYTLLKSSRYINYNINPNSLQSYLKLYTLININGNHIEEKNGVLTYLGQRVLLQDKGLLLSVALPNSNNASPNNILSLSVLYNQVKMSYGNKAMDFTPPTLQDYIAGIQGQSALNQIEAIGGNNAIKWLSTLMMDTKENPLFAPIYLENHSLNEILGVTKDLQNTASLISNPNFRDNATNLLELASYTQQTSRLTKLSDFRAREGESNFSERLLELKNKRFSDPNPSEIFVKYSQPNKHQNNLWIQGVGGASFISGGNGTLYGLNVGYDRLVKNVILGGYVAYGYSDFNGNIMRSLGNNVDVGMYARAFLKRNEFTLSANETYGGNATSINSSNSLLSVLNQRYNYNTWTTSVNGNYGYDFMFKQKSVVLKPQVGLSYHFIGLSGMKGKMQNPAYQQFVMHSNPSNESVLTLNMGLESRKYFGKNSYYFVTARLGRDLLIKAKGGNTVRFVGENTLLYRKGEIFNTFASVITGGEMHLWRLMYVNAGVGLKMGLQYQDLNITGNVGMRVAF</sequence>
<dbReference type="Pfam" id="PF03077">
    <property type="entry name" value="VacA2"/>
    <property type="match status" value="3"/>
</dbReference>
<comment type="caution">
    <text evidence="3">The sequence shown here is derived from an EMBL/GenBank/DDBJ whole genome shotgun (WGS) entry which is preliminary data.</text>
</comment>